<dbReference type="Gene3D" id="4.10.810.10">
    <property type="entry name" value="Virus Scaffolding Protein, Chain A"/>
    <property type="match status" value="1"/>
</dbReference>
<comment type="caution">
    <text evidence="2">The sequence shown here is derived from an EMBL/GenBank/DDBJ whole genome shotgun (WGS) entry which is preliminary data.</text>
</comment>
<dbReference type="EMBL" id="BJXX01000058">
    <property type="protein sequence ID" value="GEN33962.1"/>
    <property type="molecule type" value="Genomic_DNA"/>
</dbReference>
<dbReference type="InterPro" id="IPR014957">
    <property type="entry name" value="IDEAL_dom"/>
</dbReference>
<proteinExistence type="predicted"/>
<dbReference type="RefSeq" id="WP_146809254.1">
    <property type="nucleotide sequence ID" value="NZ_BJXX01000058.1"/>
</dbReference>
<dbReference type="SMART" id="SM00914">
    <property type="entry name" value="IDEAL"/>
    <property type="match status" value="1"/>
</dbReference>
<evidence type="ECO:0000313" key="2">
    <source>
        <dbReference type="EMBL" id="GEN33962.1"/>
    </source>
</evidence>
<dbReference type="InterPro" id="IPR027393">
    <property type="entry name" value="Virus_scaffolding_prot_C"/>
</dbReference>
<dbReference type="AlphaFoldDB" id="A0A511V9N7"/>
<dbReference type="Proteomes" id="UP000321157">
    <property type="component" value="Unassembled WGS sequence"/>
</dbReference>
<feature type="domain" description="IDEAL" evidence="1">
    <location>
        <begin position="70"/>
        <end position="100"/>
    </location>
</feature>
<accession>A0A511V9N7</accession>
<name>A0A511V9N7_9BACL</name>
<dbReference type="OrthoDB" id="2427704at2"/>
<gene>
    <name evidence="2" type="ORF">ADA01nite_14220</name>
</gene>
<dbReference type="Pfam" id="PF08858">
    <property type="entry name" value="IDEAL"/>
    <property type="match status" value="1"/>
</dbReference>
<evidence type="ECO:0000313" key="3">
    <source>
        <dbReference type="Proteomes" id="UP000321157"/>
    </source>
</evidence>
<keyword evidence="3" id="KW-1185">Reference proteome</keyword>
<evidence type="ECO:0000259" key="1">
    <source>
        <dbReference type="SMART" id="SM00914"/>
    </source>
</evidence>
<sequence>MMTNNKWQLEVGDWVKGKSENGELIRGYIETVNPLQGTVKVNVIACDNEKTIGKTIETLSKWVEKLPISVIDTEEQILHLIDLALLTKDEHWFMELSTKLNSIRQGSEGDRKKNTGDTTFGNRLGKYGIKE</sequence>
<protein>
    <recommendedName>
        <fullName evidence="1">IDEAL domain-containing protein</fullName>
    </recommendedName>
</protein>
<organism evidence="2 3">
    <name type="scientific">Aneurinibacillus danicus</name>
    <dbReference type="NCBI Taxonomy" id="267746"/>
    <lineage>
        <taxon>Bacteria</taxon>
        <taxon>Bacillati</taxon>
        <taxon>Bacillota</taxon>
        <taxon>Bacilli</taxon>
        <taxon>Bacillales</taxon>
        <taxon>Paenibacillaceae</taxon>
        <taxon>Aneurinibacillus group</taxon>
        <taxon>Aneurinibacillus</taxon>
    </lineage>
</organism>
<reference evidence="2 3" key="1">
    <citation type="submission" date="2019-07" db="EMBL/GenBank/DDBJ databases">
        <title>Whole genome shotgun sequence of Aneurinibacillus danicus NBRC 102444.</title>
        <authorList>
            <person name="Hosoyama A."/>
            <person name="Uohara A."/>
            <person name="Ohji S."/>
            <person name="Ichikawa N."/>
        </authorList>
    </citation>
    <scope>NUCLEOTIDE SEQUENCE [LARGE SCALE GENOMIC DNA]</scope>
    <source>
        <strain evidence="2 3">NBRC 102444</strain>
    </source>
</reference>